<feature type="transmembrane region" description="Helical" evidence="1">
    <location>
        <begin position="189"/>
        <end position="210"/>
    </location>
</feature>
<dbReference type="Proteomes" id="UP001332192">
    <property type="component" value="Chromosome"/>
</dbReference>
<keyword evidence="1" id="KW-1133">Transmembrane helix</keyword>
<protein>
    <submittedName>
        <fullName evidence="2">Uncharacterized protein</fullName>
    </submittedName>
</protein>
<evidence type="ECO:0000313" key="2">
    <source>
        <dbReference type="EMBL" id="WRP18801.1"/>
    </source>
</evidence>
<evidence type="ECO:0000313" key="3">
    <source>
        <dbReference type="Proteomes" id="UP001332192"/>
    </source>
</evidence>
<name>A0ABZ1C213_9FIRM</name>
<keyword evidence="1" id="KW-0472">Membrane</keyword>
<dbReference type="EMBL" id="CP141615">
    <property type="protein sequence ID" value="WRP18801.1"/>
    <property type="molecule type" value="Genomic_DNA"/>
</dbReference>
<keyword evidence="1" id="KW-0812">Transmembrane</keyword>
<feature type="transmembrane region" description="Helical" evidence="1">
    <location>
        <begin position="6"/>
        <end position="21"/>
    </location>
</feature>
<keyword evidence="3" id="KW-1185">Reference proteome</keyword>
<proteinExistence type="predicted"/>
<feature type="transmembrane region" description="Helical" evidence="1">
    <location>
        <begin position="156"/>
        <end position="177"/>
    </location>
</feature>
<accession>A0ABZ1C213</accession>
<feature type="transmembrane region" description="Helical" evidence="1">
    <location>
        <begin position="42"/>
        <end position="63"/>
    </location>
</feature>
<dbReference type="RefSeq" id="WP_324718073.1">
    <property type="nucleotide sequence ID" value="NZ_CP141615.1"/>
</dbReference>
<reference evidence="2 3" key="1">
    <citation type="journal article" date="2024" name="Front. Microbiol.">
        <title>Novel thermophilic genera Geochorda gen. nov. and Carboxydochorda gen. nov. from the deep terrestrial subsurface reveal the ecophysiological diversity in the class Limnochordia.</title>
        <authorList>
            <person name="Karnachuk O.V."/>
            <person name="Lukina A.P."/>
            <person name="Avakyan M.R."/>
            <person name="Kadnikov V.V."/>
            <person name="Begmatov S."/>
            <person name="Beletsky A.V."/>
            <person name="Vlasova K.G."/>
            <person name="Novikov A.A."/>
            <person name="Shcherbakova V.A."/>
            <person name="Mardanov A.V."/>
            <person name="Ravin N.V."/>
        </authorList>
    </citation>
    <scope>NUCLEOTIDE SEQUENCE [LARGE SCALE GENOMIC DNA]</scope>
    <source>
        <strain evidence="2 3">L945</strain>
    </source>
</reference>
<evidence type="ECO:0000256" key="1">
    <source>
        <dbReference type="SAM" id="Phobius"/>
    </source>
</evidence>
<gene>
    <name evidence="2" type="ORF">U7230_07360</name>
</gene>
<feature type="transmembrane region" description="Helical" evidence="1">
    <location>
        <begin position="128"/>
        <end position="144"/>
    </location>
</feature>
<organism evidence="2 3">
    <name type="scientific">Carboxydichorda subterranea</name>
    <dbReference type="NCBI Taxonomy" id="3109565"/>
    <lineage>
        <taxon>Bacteria</taxon>
        <taxon>Bacillati</taxon>
        <taxon>Bacillota</taxon>
        <taxon>Limnochordia</taxon>
        <taxon>Limnochordales</taxon>
        <taxon>Geochordaceae</taxon>
        <taxon>Carboxydichorda</taxon>
    </lineage>
</organism>
<sequence length="291" mass="32685">MFSTREIATAIWLVVFLVLVLRKAEVRHEVAGVLRAGAHPKIVLPIVCLAAYTALAVWALRTVSLWNPALLKETVLWFVLTGLATASEAITSASPHRVIRTAVRDSLRVVVLFEFLVGSYTFPLFWELILVPLVVIVSMMDIVARRDRKSSEIAAFLHWIQVVVGLAIVGSALYQAAIDYATLVSPGTLRIIALGPILTLMFIPAIYVLLLCTNYEEAFIGLYVGEPKDRSLIRYAKRRMLIYANVSLDRVLELRRRGVQIRWINSREDVDELIRGLQRVRARNGQLGQPE</sequence>